<organism evidence="1 2">
    <name type="scientific">Levilactobacillus namurensis DSM 19117</name>
    <dbReference type="NCBI Taxonomy" id="1423773"/>
    <lineage>
        <taxon>Bacteria</taxon>
        <taxon>Bacillati</taxon>
        <taxon>Bacillota</taxon>
        <taxon>Bacilli</taxon>
        <taxon>Lactobacillales</taxon>
        <taxon>Lactobacillaceae</taxon>
        <taxon>Levilactobacillus</taxon>
    </lineage>
</organism>
<keyword evidence="2" id="KW-1185">Reference proteome</keyword>
<dbReference type="Proteomes" id="UP000051162">
    <property type="component" value="Unassembled WGS sequence"/>
</dbReference>
<protein>
    <submittedName>
        <fullName evidence="1">Uncharacterized protein</fullName>
    </submittedName>
</protein>
<proteinExistence type="predicted"/>
<comment type="caution">
    <text evidence="1">The sequence shown here is derived from an EMBL/GenBank/DDBJ whole genome shotgun (WGS) entry which is preliminary data.</text>
</comment>
<dbReference type="PATRIC" id="fig|1423773.3.peg.550"/>
<accession>A0A0R1K8X5</accession>
<evidence type="ECO:0000313" key="2">
    <source>
        <dbReference type="Proteomes" id="UP000051162"/>
    </source>
</evidence>
<sequence length="116" mass="13277">MFEVISMQNSTARRFANLSNQVATIYQEFFGELPLIDGQVVYPQMPEFQLTYFLDQAVTRHYRVQLQFKAAPNVAPMTVSGFLQTDAAQHMILRSTSLTTIVTPTMLRSVQRVHLH</sequence>
<dbReference type="EMBL" id="AZDT01000010">
    <property type="protein sequence ID" value="KRK77177.1"/>
    <property type="molecule type" value="Genomic_DNA"/>
</dbReference>
<dbReference type="AlphaFoldDB" id="A0A0R1K8X5"/>
<name>A0A0R1K8X5_9LACO</name>
<reference evidence="1 2" key="1">
    <citation type="journal article" date="2015" name="Genome Announc.">
        <title>Expanding the biotechnology potential of lactobacilli through comparative genomics of 213 strains and associated genera.</title>
        <authorList>
            <person name="Sun Z."/>
            <person name="Harris H.M."/>
            <person name="McCann A."/>
            <person name="Guo C."/>
            <person name="Argimon S."/>
            <person name="Zhang W."/>
            <person name="Yang X."/>
            <person name="Jeffery I.B."/>
            <person name="Cooney J.C."/>
            <person name="Kagawa T.F."/>
            <person name="Liu W."/>
            <person name="Song Y."/>
            <person name="Salvetti E."/>
            <person name="Wrobel A."/>
            <person name="Rasinkangas P."/>
            <person name="Parkhill J."/>
            <person name="Rea M.C."/>
            <person name="O'Sullivan O."/>
            <person name="Ritari J."/>
            <person name="Douillard F.P."/>
            <person name="Paul Ross R."/>
            <person name="Yang R."/>
            <person name="Briner A.E."/>
            <person name="Felis G.E."/>
            <person name="de Vos W.M."/>
            <person name="Barrangou R."/>
            <person name="Klaenhammer T.R."/>
            <person name="Caufield P.W."/>
            <person name="Cui Y."/>
            <person name="Zhang H."/>
            <person name="O'Toole P.W."/>
        </authorList>
    </citation>
    <scope>NUCLEOTIDE SEQUENCE [LARGE SCALE GENOMIC DNA]</scope>
    <source>
        <strain evidence="1 2">DSM 19117</strain>
    </source>
</reference>
<evidence type="ECO:0000313" key="1">
    <source>
        <dbReference type="EMBL" id="KRK77177.1"/>
    </source>
</evidence>
<gene>
    <name evidence="1" type="ORF">FD30_GL000538</name>
</gene>
<dbReference type="STRING" id="1423773.FD30_GL000538"/>